<keyword evidence="2" id="KW-0245">EGF-like domain</keyword>
<dbReference type="AlphaFoldDB" id="A0AA89BIV4"/>
<dbReference type="GO" id="GO:0006508">
    <property type="term" value="P:proteolysis"/>
    <property type="evidence" value="ECO:0007669"/>
    <property type="project" value="UniProtKB-KW"/>
</dbReference>
<organism evidence="15 16">
    <name type="scientific">Pinctada imbricata</name>
    <name type="common">Atlantic pearl-oyster</name>
    <name type="synonym">Pinctada martensii</name>
    <dbReference type="NCBI Taxonomy" id="66713"/>
    <lineage>
        <taxon>Eukaryota</taxon>
        <taxon>Metazoa</taxon>
        <taxon>Spiralia</taxon>
        <taxon>Lophotrochozoa</taxon>
        <taxon>Mollusca</taxon>
        <taxon>Bivalvia</taxon>
        <taxon>Autobranchia</taxon>
        <taxon>Pteriomorphia</taxon>
        <taxon>Pterioida</taxon>
        <taxon>Pterioidea</taxon>
        <taxon>Pteriidae</taxon>
        <taxon>Pinctada</taxon>
    </lineage>
</organism>
<feature type="binding site" evidence="10">
    <location>
        <position position="988"/>
    </location>
    <ligand>
        <name>Zn(2+)</name>
        <dbReference type="ChEBI" id="CHEBI:29105"/>
        <note>catalytic</note>
    </ligand>
</feature>
<comment type="caution">
    <text evidence="9">Lacks conserved residue(s) required for the propagation of feature annotation.</text>
</comment>
<dbReference type="Gene3D" id="1.10.10.1940">
    <property type="match status" value="4"/>
</dbReference>
<feature type="domain" description="ShKT" evidence="13">
    <location>
        <begin position="1146"/>
        <end position="1182"/>
    </location>
</feature>
<dbReference type="PANTHER" id="PTHR10127:SF780">
    <property type="entry name" value="METALLOENDOPEPTIDASE"/>
    <property type="match status" value="1"/>
</dbReference>
<evidence type="ECO:0000256" key="9">
    <source>
        <dbReference type="PROSITE-ProRule" id="PRU01005"/>
    </source>
</evidence>
<evidence type="ECO:0000313" key="15">
    <source>
        <dbReference type="EMBL" id="KAK3083946.1"/>
    </source>
</evidence>
<dbReference type="GO" id="GO:0008270">
    <property type="term" value="F:zinc ion binding"/>
    <property type="evidence" value="ECO:0007669"/>
    <property type="project" value="UniProtKB-UniRule"/>
</dbReference>
<feature type="domain" description="ShKT" evidence="13">
    <location>
        <begin position="397"/>
        <end position="432"/>
    </location>
</feature>
<feature type="active site" evidence="10">
    <location>
        <position position="191"/>
    </location>
</feature>
<dbReference type="PROSITE" id="PS51864">
    <property type="entry name" value="ASTACIN"/>
    <property type="match status" value="3"/>
</dbReference>
<evidence type="ECO:0000256" key="7">
    <source>
        <dbReference type="ARBA" id="ARBA00023049"/>
    </source>
</evidence>
<feature type="region of interest" description="Disordered" evidence="12">
    <location>
        <begin position="1226"/>
        <end position="1245"/>
    </location>
</feature>
<dbReference type="Pfam" id="PF01549">
    <property type="entry name" value="ShK"/>
    <property type="match status" value="6"/>
</dbReference>
<dbReference type="Gene3D" id="3.40.390.10">
    <property type="entry name" value="Collagenase (Catalytic Domain)"/>
    <property type="match status" value="3"/>
</dbReference>
<keyword evidence="6 10" id="KW-0862">Zinc</keyword>
<dbReference type="PRINTS" id="PR00480">
    <property type="entry name" value="ASTACIN"/>
</dbReference>
<evidence type="ECO:0000256" key="5">
    <source>
        <dbReference type="ARBA" id="ARBA00022801"/>
    </source>
</evidence>
<feature type="active site" evidence="10">
    <location>
        <position position="985"/>
    </location>
</feature>
<feature type="binding site" evidence="10">
    <location>
        <position position="194"/>
    </location>
    <ligand>
        <name>Zn(2+)</name>
        <dbReference type="ChEBI" id="CHEBI:29105"/>
        <note>catalytic</note>
    </ligand>
</feature>
<dbReference type="InterPro" id="IPR024079">
    <property type="entry name" value="MetalloPept_cat_dom_sf"/>
</dbReference>
<protein>
    <recommendedName>
        <fullName evidence="11">Metalloendopeptidase</fullName>
        <ecNumber evidence="11">3.4.24.-</ecNumber>
    </recommendedName>
</protein>
<comment type="cofactor">
    <cofactor evidence="10 11">
        <name>Zn(2+)</name>
        <dbReference type="ChEBI" id="CHEBI:29105"/>
    </cofactor>
    <text evidence="10 11">Binds 1 zinc ion per subunit.</text>
</comment>
<feature type="domain" description="ShKT" evidence="13">
    <location>
        <begin position="775"/>
        <end position="810"/>
    </location>
</feature>
<feature type="binding site" evidence="10">
    <location>
        <position position="613"/>
    </location>
    <ligand>
        <name>Zn(2+)</name>
        <dbReference type="ChEBI" id="CHEBI:29105"/>
        <note>catalytic</note>
    </ligand>
</feature>
<dbReference type="PROSITE" id="PS51670">
    <property type="entry name" value="SHKT"/>
    <property type="match status" value="6"/>
</dbReference>
<feature type="binding site" evidence="10">
    <location>
        <position position="994"/>
    </location>
    <ligand>
        <name>Zn(2+)</name>
        <dbReference type="ChEBI" id="CHEBI:29105"/>
        <note>catalytic</note>
    </ligand>
</feature>
<feature type="domain" description="ShKT" evidence="13">
    <location>
        <begin position="817"/>
        <end position="852"/>
    </location>
</feature>
<dbReference type="InterPro" id="IPR003582">
    <property type="entry name" value="ShKT_dom"/>
</dbReference>
<keyword evidence="7 10" id="KW-0482">Metalloprotease</keyword>
<dbReference type="EC" id="3.4.24.-" evidence="11"/>
<feature type="binding site" evidence="10">
    <location>
        <position position="200"/>
    </location>
    <ligand>
        <name>Zn(2+)</name>
        <dbReference type="ChEBI" id="CHEBI:29105"/>
        <note>catalytic</note>
    </ligand>
</feature>
<evidence type="ECO:0000256" key="8">
    <source>
        <dbReference type="ARBA" id="ARBA00023157"/>
    </source>
</evidence>
<evidence type="ECO:0000313" key="16">
    <source>
        <dbReference type="Proteomes" id="UP001186944"/>
    </source>
</evidence>
<keyword evidence="16" id="KW-1185">Reference proteome</keyword>
<evidence type="ECO:0000256" key="4">
    <source>
        <dbReference type="ARBA" id="ARBA00022723"/>
    </source>
</evidence>
<keyword evidence="4 10" id="KW-0479">Metal-binding</keyword>
<feature type="region of interest" description="Disordered" evidence="12">
    <location>
        <begin position="332"/>
        <end position="352"/>
    </location>
</feature>
<dbReference type="GO" id="GO:0004222">
    <property type="term" value="F:metalloendopeptidase activity"/>
    <property type="evidence" value="ECO:0007669"/>
    <property type="project" value="UniProtKB-UniRule"/>
</dbReference>
<feature type="compositionally biased region" description="Basic residues" evidence="12">
    <location>
        <begin position="93"/>
        <end position="104"/>
    </location>
</feature>
<evidence type="ECO:0000256" key="1">
    <source>
        <dbReference type="ARBA" id="ARBA00002657"/>
    </source>
</evidence>
<dbReference type="GO" id="GO:0018996">
    <property type="term" value="P:molting cycle, collagen and cuticulin-based cuticle"/>
    <property type="evidence" value="ECO:0007669"/>
    <property type="project" value="UniProtKB-ARBA"/>
</dbReference>
<dbReference type="SMART" id="SM00235">
    <property type="entry name" value="ZnMc"/>
    <property type="match status" value="3"/>
</dbReference>
<dbReference type="PANTHER" id="PTHR10127">
    <property type="entry name" value="DISCOIDIN, CUB, EGF, LAMININ , AND ZINC METALLOPROTEASE DOMAIN CONTAINING"/>
    <property type="match status" value="1"/>
</dbReference>
<comment type="function">
    <text evidence="1">Metalloprotease.</text>
</comment>
<dbReference type="SUPFAM" id="SSF55486">
    <property type="entry name" value="Metalloproteases ('zincins'), catalytic domain"/>
    <property type="match status" value="3"/>
</dbReference>
<dbReference type="Pfam" id="PF01400">
    <property type="entry name" value="Astacin"/>
    <property type="match status" value="3"/>
</dbReference>
<feature type="binding site" evidence="10">
    <location>
        <position position="984"/>
    </location>
    <ligand>
        <name>Zn(2+)</name>
        <dbReference type="ChEBI" id="CHEBI:29105"/>
        <note>catalytic</note>
    </ligand>
</feature>
<reference evidence="15" key="1">
    <citation type="submission" date="2019-08" db="EMBL/GenBank/DDBJ databases">
        <title>The improved chromosome-level genome for the pearl oyster Pinctada fucata martensii using PacBio sequencing and Hi-C.</title>
        <authorList>
            <person name="Zheng Z."/>
        </authorList>
    </citation>
    <scope>NUCLEOTIDE SEQUENCE</scope>
    <source>
        <strain evidence="15">ZZ-2019</strain>
        <tissue evidence="15">Adductor muscle</tissue>
    </source>
</reference>
<feature type="domain" description="Peptidase M12A" evidence="14">
    <location>
        <begin position="981"/>
        <end position="1088"/>
    </location>
</feature>
<feature type="domain" description="Peptidase M12A" evidence="14">
    <location>
        <begin position="522"/>
        <end position="717"/>
    </location>
</feature>
<evidence type="ECO:0000259" key="13">
    <source>
        <dbReference type="PROSITE" id="PS51670"/>
    </source>
</evidence>
<feature type="domain" description="ShKT" evidence="13">
    <location>
        <begin position="1188"/>
        <end position="1223"/>
    </location>
</feature>
<feature type="domain" description="Peptidase M12A" evidence="14">
    <location>
        <begin position="98"/>
        <end position="294"/>
    </location>
</feature>
<dbReference type="FunFam" id="3.40.390.10:FF:000028">
    <property type="entry name" value="Zinc metalloproteinase"/>
    <property type="match status" value="2"/>
</dbReference>
<dbReference type="Proteomes" id="UP001186944">
    <property type="component" value="Unassembled WGS sequence"/>
</dbReference>
<proteinExistence type="predicted"/>
<feature type="region of interest" description="Disordered" evidence="12">
    <location>
        <begin position="85"/>
        <end position="104"/>
    </location>
</feature>
<evidence type="ECO:0000256" key="12">
    <source>
        <dbReference type="SAM" id="MobiDB-lite"/>
    </source>
</evidence>
<dbReference type="InterPro" id="IPR001506">
    <property type="entry name" value="Peptidase_M12A"/>
</dbReference>
<dbReference type="InterPro" id="IPR034035">
    <property type="entry name" value="Astacin-like_dom"/>
</dbReference>
<sequence length="1266" mass="141671">MGNRCRLWTAICHARSKWCGYPGLRAHNPLTSPVTQRSRRTYKCGVKQPPHFGGFDLMADAASGLVRTELDIVMTVDDYMGIQKDRMNENSKGRKKRKATTRTRTRWPSGVVPYEISAEIASTRDRNEIQRSVNEWNANTCLNFRPAQNGDRNRIRYVNGNGCSSFVGMIGGTQNVNLAPGCRFQRIISHEMGHAIGFWHEQSRPDRDSFVDIIEGNILAPNLFNFDRLPTSQANNMGVQYDYGSVMHYGARDFTSNGGITVRTLDASFQNRIGNAPGLSFRDFKLANLMYNCNSGCQTVQCPGEGFQAQDCQCRCPTGNPNNPIQVCGSTTGGSTASPTTARPASTTTPTRGTCRDTRSRCSVWAEAGFCTGRFEVFMSRNCRLSCNQCNVQPETCVDFGQSCEFWRSRGYCNMTFVAYMRRNCARTCEVCQPSGSAAGGANENQGQYGNGSDSLMYSIHILLCSALLAVLVQSYALMSPAKDENGDPMVMVEGDIMMKMKEYMDMQKDLDDEEKGRQKRKAIRRTPSRWPNRIIPYEISSEIPASGVNVIRQAIDNWNRNTCLRIRPANSNENNRIRFVQRGGCSSFIGIIGGTQDVTLGRGCLFKRIVEHEIGHAVGFFHEQSRPDRDNFVQIVSKNIQPGLENNFARQPTSTVNNFEVPYDYLSVMHYGATAFGLNRAITVRTVDRAFQNRIGNAPGLSFNDFKLANLMYNCNSGCQSVTCPEEGFQAEDCNCRCPTGDQNNPIRVCATVGGGTMATTTIRPTTQAMNVTCRDNNRNCRFWASQGFCQGIYENFMSTNCKQSCSVCEQQPTSCMDLSPNCEYWQSRGYCTMTFVRYLQTNCAKTCGVCTPQTNRKPGFEQMSPAMDANGEQMVMIEADVMMKMTDYVKMQEDMGLPKRSRTHQFGTISRAGKAMRHSPKPIKNDVELEHFRIIIELCLRACVRECDGACVCERECDGACVFVELEHFRVIIKLCTRIVEHEIGHAVGFYHEQSRPDRDNFVEIVTDNILGPNRHNFEKQPNTRVDVYGVPYDYLSVMHYGATFFSSNGRKTIRTLNSTFQNRIGKAPGLSFKDFKLANVMYNCKRGCQTLRCPVEGFQAEDCNCRCPTGDENNPIRVCDAVGGGTMAPTTPRPTTKAMNDTCMDTNVNCRYWANRGYCTVRRYKSYMTMNCKESCSVCGGEEECSDMLPFCSIWKNIGACDMSYLSYIRKNCEQSCGVCTPRSNQNPGQSSETQNQGNGSSKLCRSVSILMVSVIMAFGARL</sequence>
<evidence type="ECO:0000256" key="11">
    <source>
        <dbReference type="RuleBase" id="RU361183"/>
    </source>
</evidence>
<dbReference type="EMBL" id="VSWD01000013">
    <property type="protein sequence ID" value="KAK3083946.1"/>
    <property type="molecule type" value="Genomic_DNA"/>
</dbReference>
<comment type="caution">
    <text evidence="15">The sequence shown here is derived from an EMBL/GenBank/DDBJ whole genome shotgun (WGS) entry which is preliminary data.</text>
</comment>
<evidence type="ECO:0000256" key="2">
    <source>
        <dbReference type="ARBA" id="ARBA00022536"/>
    </source>
</evidence>
<keyword evidence="3 10" id="KW-0645">Protease</keyword>
<evidence type="ECO:0000256" key="3">
    <source>
        <dbReference type="ARBA" id="ARBA00022670"/>
    </source>
</evidence>
<name>A0AA89BIV4_PINIB</name>
<dbReference type="InterPro" id="IPR006026">
    <property type="entry name" value="Peptidase_Metallo"/>
</dbReference>
<dbReference type="SMART" id="SM00254">
    <property type="entry name" value="ShKT"/>
    <property type="match status" value="6"/>
</dbReference>
<gene>
    <name evidence="15" type="ORF">FSP39_005797</name>
</gene>
<feature type="active site" evidence="10">
    <location>
        <position position="614"/>
    </location>
</feature>
<feature type="binding site" evidence="10">
    <location>
        <position position="190"/>
    </location>
    <ligand>
        <name>Zn(2+)</name>
        <dbReference type="ChEBI" id="CHEBI:29105"/>
        <note>catalytic</note>
    </ligand>
</feature>
<feature type="binding site" evidence="10">
    <location>
        <position position="623"/>
    </location>
    <ligand>
        <name>Zn(2+)</name>
        <dbReference type="ChEBI" id="CHEBI:29105"/>
        <note>catalytic</note>
    </ligand>
</feature>
<keyword evidence="5 10" id="KW-0378">Hydrolase</keyword>
<evidence type="ECO:0000256" key="10">
    <source>
        <dbReference type="PROSITE-ProRule" id="PRU01211"/>
    </source>
</evidence>
<keyword evidence="8" id="KW-1015">Disulfide bond</keyword>
<feature type="domain" description="ShKT" evidence="13">
    <location>
        <begin position="355"/>
        <end position="390"/>
    </location>
</feature>
<accession>A0AA89BIV4</accession>
<evidence type="ECO:0000256" key="6">
    <source>
        <dbReference type="ARBA" id="ARBA00022833"/>
    </source>
</evidence>
<feature type="binding site" evidence="10">
    <location>
        <position position="617"/>
    </location>
    <ligand>
        <name>Zn(2+)</name>
        <dbReference type="ChEBI" id="CHEBI:29105"/>
        <note>catalytic</note>
    </ligand>
</feature>
<evidence type="ECO:0000259" key="14">
    <source>
        <dbReference type="PROSITE" id="PS51864"/>
    </source>
</evidence>
<dbReference type="CDD" id="cd04280">
    <property type="entry name" value="ZnMc_astacin_like"/>
    <property type="match status" value="2"/>
</dbReference>